<evidence type="ECO:0000313" key="2">
    <source>
        <dbReference type="Proteomes" id="UP000031014"/>
    </source>
</evidence>
<sequence>MNNEAILQKSAEQQQLKDIQNKIVEDIYSDEDLVRLLDLLKENTDKMDYLQTRKLCELVQYLYTNEREERQANKLLDIINGMFYKQ</sequence>
<evidence type="ECO:0000313" key="1">
    <source>
        <dbReference type="EMBL" id="GAM14305.1"/>
    </source>
</evidence>
<dbReference type="STRING" id="1321606.SAMD00020551_2454"/>
<name>A0A0A8X2U4_MESS1</name>
<organism evidence="1 2">
    <name type="scientific">Mesobacillus selenatarsenatis (strain DSM 18680 / JCM 14380 / FERM P-15431 / SF-1)</name>
    <dbReference type="NCBI Taxonomy" id="1321606"/>
    <lineage>
        <taxon>Bacteria</taxon>
        <taxon>Bacillati</taxon>
        <taxon>Bacillota</taxon>
        <taxon>Bacilli</taxon>
        <taxon>Bacillales</taxon>
        <taxon>Bacillaceae</taxon>
        <taxon>Mesobacillus</taxon>
    </lineage>
</organism>
<dbReference type="EMBL" id="BASE01000054">
    <property type="protein sequence ID" value="GAM14305.1"/>
    <property type="molecule type" value="Genomic_DNA"/>
</dbReference>
<dbReference type="Proteomes" id="UP000031014">
    <property type="component" value="Unassembled WGS sequence"/>
</dbReference>
<proteinExistence type="predicted"/>
<dbReference type="AlphaFoldDB" id="A0A0A8X2U4"/>
<gene>
    <name evidence="1" type="ORF">SAMD00020551_2454</name>
</gene>
<reference evidence="1 2" key="1">
    <citation type="submission" date="2013-06" db="EMBL/GenBank/DDBJ databases">
        <title>Whole genome shotgun sequence of Bacillus selenatarsenatis SF-1.</title>
        <authorList>
            <person name="Kuroda M."/>
            <person name="Sei K."/>
            <person name="Yamashita M."/>
            <person name="Ike M."/>
        </authorList>
    </citation>
    <scope>NUCLEOTIDE SEQUENCE [LARGE SCALE GENOMIC DNA]</scope>
    <source>
        <strain evidence="1 2">SF-1</strain>
    </source>
</reference>
<comment type="caution">
    <text evidence="1">The sequence shown here is derived from an EMBL/GenBank/DDBJ whole genome shotgun (WGS) entry which is preliminary data.</text>
</comment>
<dbReference type="RefSeq" id="WP_041966069.1">
    <property type="nucleotide sequence ID" value="NZ_BASE01000054.1"/>
</dbReference>
<protein>
    <submittedName>
        <fullName evidence="1">Uncharacterized protein</fullName>
    </submittedName>
</protein>
<keyword evidence="2" id="KW-1185">Reference proteome</keyword>
<accession>A0A0A8X2U4</accession>